<feature type="compositionally biased region" description="Pro residues" evidence="1">
    <location>
        <begin position="142"/>
        <end position="153"/>
    </location>
</feature>
<comment type="caution">
    <text evidence="3">The sequence shown here is derived from an EMBL/GenBank/DDBJ whole genome shotgun (WGS) entry which is preliminary data.</text>
</comment>
<accession>A0A2A9HDA2</accession>
<feature type="compositionally biased region" description="Basic and acidic residues" evidence="1">
    <location>
        <begin position="171"/>
        <end position="180"/>
    </location>
</feature>
<evidence type="ECO:0000256" key="2">
    <source>
        <dbReference type="SAM" id="Phobius"/>
    </source>
</evidence>
<evidence type="ECO:0000256" key="1">
    <source>
        <dbReference type="SAM" id="MobiDB-lite"/>
    </source>
</evidence>
<evidence type="ECO:0000313" key="4">
    <source>
        <dbReference type="Proteomes" id="UP000223071"/>
    </source>
</evidence>
<dbReference type="EMBL" id="PDJQ01000001">
    <property type="protein sequence ID" value="PFG73987.1"/>
    <property type="molecule type" value="Genomic_DNA"/>
</dbReference>
<dbReference type="Proteomes" id="UP000223071">
    <property type="component" value="Unassembled WGS sequence"/>
</dbReference>
<name>A0A2A9HDA2_TEPT2</name>
<keyword evidence="4" id="KW-1185">Reference proteome</keyword>
<protein>
    <submittedName>
        <fullName evidence="3">Uncharacterized protein</fullName>
    </submittedName>
</protein>
<gene>
    <name evidence="3" type="ORF">A9A59_1194</name>
</gene>
<keyword evidence="2" id="KW-0472">Membrane</keyword>
<feature type="transmembrane region" description="Helical" evidence="2">
    <location>
        <begin position="356"/>
        <end position="379"/>
    </location>
</feature>
<dbReference type="AlphaFoldDB" id="A0A2A9HDA2"/>
<reference evidence="3 4" key="1">
    <citation type="submission" date="2017-09" db="EMBL/GenBank/DDBJ databases">
        <title>Sequencing the genomes of two abundant thermophiles in Great Basin hot springs: Thermocrinis jamiesonii and novel Chloroflexi Thermoflexus hugenholtzii.</title>
        <authorList>
            <person name="Hedlund B."/>
        </authorList>
    </citation>
    <scope>NUCLEOTIDE SEQUENCE [LARGE SCALE GENOMIC DNA]</scope>
    <source>
        <strain evidence="3 4">G233</strain>
    </source>
</reference>
<feature type="region of interest" description="Disordered" evidence="1">
    <location>
        <begin position="113"/>
        <end position="202"/>
    </location>
</feature>
<feature type="compositionally biased region" description="Basic residues" evidence="1">
    <location>
        <begin position="156"/>
        <end position="170"/>
    </location>
</feature>
<feature type="compositionally biased region" description="Polar residues" evidence="1">
    <location>
        <begin position="122"/>
        <end position="132"/>
    </location>
</feature>
<keyword evidence="2" id="KW-1133">Transmembrane helix</keyword>
<feature type="transmembrane region" description="Helical" evidence="2">
    <location>
        <begin position="326"/>
        <end position="344"/>
    </location>
</feature>
<keyword evidence="2" id="KW-0812">Transmembrane</keyword>
<feature type="transmembrane region" description="Helical" evidence="2">
    <location>
        <begin position="44"/>
        <end position="65"/>
    </location>
</feature>
<evidence type="ECO:0000313" key="3">
    <source>
        <dbReference type="EMBL" id="PFG73987.1"/>
    </source>
</evidence>
<proteinExistence type="predicted"/>
<organism evidence="3 4">
    <name type="scientific">Tepidiforma thermophila (strain KCTC 52669 / CGMCC 1.13589 / G233)</name>
    <dbReference type="NCBI Taxonomy" id="2761530"/>
    <lineage>
        <taxon>Bacteria</taxon>
        <taxon>Bacillati</taxon>
        <taxon>Chloroflexota</taxon>
        <taxon>Tepidiformia</taxon>
        <taxon>Tepidiformales</taxon>
        <taxon>Tepidiformaceae</taxon>
        <taxon>Tepidiforma</taxon>
    </lineage>
</organism>
<sequence length="385" mass="40553">MPPTPRPGRIFPYGIRRRRIGALPMPSAAPQPYPRIMPGNLPRLAAALVSFPLAGLVAAGCLAYAPDGSVATPAPQDQSEGSRLPQLLSQLQGAGAGMEVFSEQPQNEVLAAQDEEPGKGVSSPTPGVSPTATLAGDRTTPTPTPRPGTPTPRPARLAHAHPRRQRRRHPDAHPHCHPDPNPHPNAHPHSNPDPDAHSAPAHRGRFERYPHTAAHRGVTMPAAANRTRCTSCGRALTFADWTRGRPLCDPCARPLAALRHELEAPGPAPADDPAAFERILESVPDALIDELVAALEAEAAKLDQANPVAGVLAELELGRTPRERHWAAWGFAAGFALNVGIAKWAQVASGAPITDFIVPILAGGVIAGSTCAAIGWGLARLRQPA</sequence>